<keyword evidence="4" id="KW-0812">Transmembrane</keyword>
<keyword evidence="2" id="KW-0813">Transport</keyword>
<evidence type="ECO:0000256" key="2">
    <source>
        <dbReference type="ARBA" id="ARBA00022448"/>
    </source>
</evidence>
<evidence type="ECO:0000256" key="5">
    <source>
        <dbReference type="ARBA" id="ARBA00022826"/>
    </source>
</evidence>
<reference evidence="11" key="1">
    <citation type="submission" date="2020-11" db="EMBL/GenBank/DDBJ databases">
        <authorList>
            <person name="Tran Van P."/>
        </authorList>
    </citation>
    <scope>NUCLEOTIDE SEQUENCE</scope>
</reference>
<dbReference type="GO" id="GO:0005886">
    <property type="term" value="C:plasma membrane"/>
    <property type="evidence" value="ECO:0007669"/>
    <property type="project" value="TreeGrafter"/>
</dbReference>
<keyword evidence="10" id="KW-0407">Ion channel</keyword>
<keyword evidence="5" id="KW-0631">Potassium channel</keyword>
<dbReference type="PANTHER" id="PTHR10027">
    <property type="entry name" value="CALCIUM-ACTIVATED POTASSIUM CHANNEL ALPHA CHAIN"/>
    <property type="match status" value="1"/>
</dbReference>
<evidence type="ECO:0000256" key="7">
    <source>
        <dbReference type="ARBA" id="ARBA00022989"/>
    </source>
</evidence>
<dbReference type="AlphaFoldDB" id="A0A7R9AKC6"/>
<keyword evidence="6" id="KW-0630">Potassium</keyword>
<keyword evidence="3" id="KW-0633">Potassium transport</keyword>
<evidence type="ECO:0000256" key="3">
    <source>
        <dbReference type="ARBA" id="ARBA00022538"/>
    </source>
</evidence>
<evidence type="ECO:0000256" key="9">
    <source>
        <dbReference type="ARBA" id="ARBA00023136"/>
    </source>
</evidence>
<name>A0A7R9AKC6_TIMSH</name>
<gene>
    <name evidence="11" type="ORF">TSIB3V08_LOCUS61</name>
</gene>
<keyword evidence="9" id="KW-0472">Membrane</keyword>
<dbReference type="EMBL" id="OC000020">
    <property type="protein sequence ID" value="CAD7255769.1"/>
    <property type="molecule type" value="Genomic_DNA"/>
</dbReference>
<keyword evidence="7" id="KW-1133">Transmembrane helix</keyword>
<evidence type="ECO:0000256" key="4">
    <source>
        <dbReference type="ARBA" id="ARBA00022692"/>
    </source>
</evidence>
<evidence type="ECO:0000256" key="1">
    <source>
        <dbReference type="ARBA" id="ARBA00004141"/>
    </source>
</evidence>
<dbReference type="PANTHER" id="PTHR10027:SF10">
    <property type="entry name" value="SLOWPOKE 2, ISOFORM D"/>
    <property type="match status" value="1"/>
</dbReference>
<accession>A0A7R9AKC6</accession>
<evidence type="ECO:0000256" key="10">
    <source>
        <dbReference type="ARBA" id="ARBA00023303"/>
    </source>
</evidence>
<keyword evidence="8" id="KW-0406">Ion transport</keyword>
<evidence type="ECO:0000313" key="11">
    <source>
        <dbReference type="EMBL" id="CAD7255769.1"/>
    </source>
</evidence>
<organism evidence="11">
    <name type="scientific">Timema shepardi</name>
    <name type="common">Walking stick</name>
    <dbReference type="NCBI Taxonomy" id="629360"/>
    <lineage>
        <taxon>Eukaryota</taxon>
        <taxon>Metazoa</taxon>
        <taxon>Ecdysozoa</taxon>
        <taxon>Arthropoda</taxon>
        <taxon>Hexapoda</taxon>
        <taxon>Insecta</taxon>
        <taxon>Pterygota</taxon>
        <taxon>Neoptera</taxon>
        <taxon>Polyneoptera</taxon>
        <taxon>Phasmatodea</taxon>
        <taxon>Timematodea</taxon>
        <taxon>Timematoidea</taxon>
        <taxon>Timematidae</taxon>
        <taxon>Timema</taxon>
    </lineage>
</organism>
<dbReference type="InterPro" id="IPR047871">
    <property type="entry name" value="K_chnl_Slo-like"/>
</dbReference>
<dbReference type="GO" id="GO:0015271">
    <property type="term" value="F:outward rectifier potassium channel activity"/>
    <property type="evidence" value="ECO:0007669"/>
    <property type="project" value="TreeGrafter"/>
</dbReference>
<dbReference type="GO" id="GO:0005228">
    <property type="term" value="F:intracellular sodium-activated potassium channel activity"/>
    <property type="evidence" value="ECO:0007669"/>
    <property type="project" value="TreeGrafter"/>
</dbReference>
<protein>
    <submittedName>
        <fullName evidence="11">Uncharacterized protein</fullName>
    </submittedName>
</protein>
<comment type="subcellular location">
    <subcellularLocation>
        <location evidence="1">Membrane</location>
        <topology evidence="1">Multi-pass membrane protein</topology>
    </subcellularLocation>
</comment>
<proteinExistence type="predicted"/>
<evidence type="ECO:0000256" key="6">
    <source>
        <dbReference type="ARBA" id="ARBA00022958"/>
    </source>
</evidence>
<evidence type="ECO:0000256" key="8">
    <source>
        <dbReference type="ARBA" id="ARBA00023065"/>
    </source>
</evidence>
<sequence>MTESRTTLTIVELLATSSTLEAIKCGELGPVESSLPTTIFMMYLPQRMRQKQTIYAEESDGQRVEVCLTSGGAYLSDIVFKKSGRFSHKYGRASKTATFYCERSVHDVYSLMSNPPRYKSRELGEQHCTFNDGKHFLRCWIVNDDPQNVFPFLDGLGNIWQTLLSFHFLLELVNTIPFVLTLLWPPLRNLFIPVFLNCWLAKQSLENMFNDLHRAMQKSQSALSQQLMILSATLLCLVFTRGRVENHLGKKSPPGHPSEILTLIFPSTIALANYATEAGSQNMN</sequence>